<evidence type="ECO:0000256" key="1">
    <source>
        <dbReference type="ARBA" id="ARBA00004651"/>
    </source>
</evidence>
<keyword evidence="3 6" id="KW-0812">Transmembrane</keyword>
<feature type="domain" description="VTT" evidence="7">
    <location>
        <begin position="33"/>
        <end position="150"/>
    </location>
</feature>
<dbReference type="Proteomes" id="UP000247416">
    <property type="component" value="Unassembled WGS sequence"/>
</dbReference>
<evidence type="ECO:0000259" key="7">
    <source>
        <dbReference type="Pfam" id="PF09335"/>
    </source>
</evidence>
<feature type="transmembrane region" description="Helical" evidence="6">
    <location>
        <begin position="99"/>
        <end position="123"/>
    </location>
</feature>
<dbReference type="OrthoDB" id="5471155at2"/>
<dbReference type="InterPro" id="IPR015414">
    <property type="entry name" value="TMEM64"/>
</dbReference>
<comment type="similarity">
    <text evidence="6">Belongs to the TVP38/TMEM64 family.</text>
</comment>
<evidence type="ECO:0000313" key="8">
    <source>
        <dbReference type="EMBL" id="PYF01861.1"/>
    </source>
</evidence>
<dbReference type="AlphaFoldDB" id="A0A318TA73"/>
<proteinExistence type="inferred from homology"/>
<keyword evidence="2 6" id="KW-1003">Cell membrane</keyword>
<comment type="caution">
    <text evidence="6">Lacks conserved residue(s) required for the propagation of feature annotation.</text>
</comment>
<keyword evidence="4 6" id="KW-1133">Transmembrane helix</keyword>
<organism evidence="8 9">
    <name type="scientific">Ureibacillus chungkukjangi</name>
    <dbReference type="NCBI Taxonomy" id="1202712"/>
    <lineage>
        <taxon>Bacteria</taxon>
        <taxon>Bacillati</taxon>
        <taxon>Bacillota</taxon>
        <taxon>Bacilli</taxon>
        <taxon>Bacillales</taxon>
        <taxon>Caryophanaceae</taxon>
        <taxon>Ureibacillus</taxon>
    </lineage>
</organism>
<evidence type="ECO:0000256" key="6">
    <source>
        <dbReference type="RuleBase" id="RU366058"/>
    </source>
</evidence>
<evidence type="ECO:0000256" key="5">
    <source>
        <dbReference type="ARBA" id="ARBA00023136"/>
    </source>
</evidence>
<dbReference type="PANTHER" id="PTHR12677:SF55">
    <property type="entry name" value="UNDECAPRENYL PHOSPHATE TRANSPORTER SAOUHSC_00901-RELATED"/>
    <property type="match status" value="1"/>
</dbReference>
<sequence>MEESLIQLFEQVGPFAIWLSLISNILISILGLLPSVFITAANVLFFGYMNGLLISILGEALGSIISFILYRKWLNKWKNKKRLQHPQLKQLEKTEGMNAFWLILCFRLLPFIPSGGVTLGSALSKVSLRTFTIASTLGKIPSLIIEASALYGLMFFETKWKIIISILLIVILFWKTKKKTECS</sequence>
<dbReference type="Pfam" id="PF09335">
    <property type="entry name" value="VTT_dom"/>
    <property type="match status" value="1"/>
</dbReference>
<keyword evidence="5 6" id="KW-0472">Membrane</keyword>
<keyword evidence="9" id="KW-1185">Reference proteome</keyword>
<feature type="transmembrane region" description="Helical" evidence="6">
    <location>
        <begin position="12"/>
        <end position="33"/>
    </location>
</feature>
<reference evidence="8 9" key="1">
    <citation type="submission" date="2018-06" db="EMBL/GenBank/DDBJ databases">
        <title>Genomic Encyclopedia of Archaeal and Bacterial Type Strains, Phase II (KMG-II): from individual species to whole genera.</title>
        <authorList>
            <person name="Goeker M."/>
        </authorList>
    </citation>
    <scope>NUCLEOTIDE SEQUENCE [LARGE SCALE GENOMIC DNA]</scope>
    <source>
        <strain evidence="8 9">KACC 16626</strain>
    </source>
</reference>
<evidence type="ECO:0000256" key="2">
    <source>
        <dbReference type="ARBA" id="ARBA00022475"/>
    </source>
</evidence>
<evidence type="ECO:0000256" key="3">
    <source>
        <dbReference type="ARBA" id="ARBA00022692"/>
    </source>
</evidence>
<gene>
    <name evidence="8" type="ORF">BJ095_1546</name>
</gene>
<dbReference type="InterPro" id="IPR032816">
    <property type="entry name" value="VTT_dom"/>
</dbReference>
<feature type="transmembrane region" description="Helical" evidence="6">
    <location>
        <begin position="45"/>
        <end position="70"/>
    </location>
</feature>
<comment type="subcellular location">
    <subcellularLocation>
        <location evidence="1 6">Cell membrane</location>
        <topology evidence="1 6">Multi-pass membrane protein</topology>
    </subcellularLocation>
</comment>
<feature type="transmembrane region" description="Helical" evidence="6">
    <location>
        <begin position="158"/>
        <end position="174"/>
    </location>
</feature>
<protein>
    <recommendedName>
        <fullName evidence="6">TVP38/TMEM64 family membrane protein</fullName>
    </recommendedName>
</protein>
<dbReference type="EMBL" id="QJTJ01000054">
    <property type="protein sequence ID" value="PYF01861.1"/>
    <property type="molecule type" value="Genomic_DNA"/>
</dbReference>
<evidence type="ECO:0000256" key="4">
    <source>
        <dbReference type="ARBA" id="ARBA00022989"/>
    </source>
</evidence>
<dbReference type="PANTHER" id="PTHR12677">
    <property type="entry name" value="GOLGI APPARATUS MEMBRANE PROTEIN TVP38-RELATED"/>
    <property type="match status" value="1"/>
</dbReference>
<name>A0A318TA73_9BACL</name>
<dbReference type="RefSeq" id="WP_107937866.1">
    <property type="nucleotide sequence ID" value="NZ_CP085009.1"/>
</dbReference>
<dbReference type="GO" id="GO:0005886">
    <property type="term" value="C:plasma membrane"/>
    <property type="evidence" value="ECO:0007669"/>
    <property type="project" value="UniProtKB-SubCell"/>
</dbReference>
<accession>A0A318TA73</accession>
<evidence type="ECO:0000313" key="9">
    <source>
        <dbReference type="Proteomes" id="UP000247416"/>
    </source>
</evidence>
<comment type="caution">
    <text evidence="8">The sequence shown here is derived from an EMBL/GenBank/DDBJ whole genome shotgun (WGS) entry which is preliminary data.</text>
</comment>